<evidence type="ECO:0000256" key="2">
    <source>
        <dbReference type="ARBA" id="ARBA00022670"/>
    </source>
</evidence>
<keyword evidence="4 7" id="KW-0378">Hydrolase</keyword>
<dbReference type="Pfam" id="PF01457">
    <property type="entry name" value="Peptidase_M8"/>
    <property type="match status" value="1"/>
</dbReference>
<accession>A0A3P3ZDY7</accession>
<reference evidence="8 9" key="1">
    <citation type="submission" date="2018-09" db="EMBL/GenBank/DDBJ databases">
        <authorList>
            <person name="Peiro R."/>
            <person name="Begona"/>
            <person name="Cbmso G."/>
            <person name="Lopez M."/>
            <person name="Gonzalez S."/>
        </authorList>
    </citation>
    <scope>NUCLEOTIDE SEQUENCE [LARGE SCALE GENOMIC DNA]</scope>
</reference>
<organism evidence="8 9">
    <name type="scientific">Leishmania braziliensis MHOM/BR/75/M2904</name>
    <dbReference type="NCBI Taxonomy" id="420245"/>
    <lineage>
        <taxon>Eukaryota</taxon>
        <taxon>Discoba</taxon>
        <taxon>Euglenozoa</taxon>
        <taxon>Kinetoplastea</taxon>
        <taxon>Metakinetoplastina</taxon>
        <taxon>Trypanosomatida</taxon>
        <taxon>Trypanosomatidae</taxon>
        <taxon>Leishmaniinae</taxon>
        <taxon>Leishmania</taxon>
        <taxon>Leishmania braziliensis species complex</taxon>
    </lineage>
</organism>
<dbReference type="AlphaFoldDB" id="A0A3P3ZDY7"/>
<dbReference type="Gene3D" id="3.10.170.20">
    <property type="match status" value="1"/>
</dbReference>
<proteinExistence type="inferred from homology"/>
<evidence type="ECO:0000256" key="4">
    <source>
        <dbReference type="ARBA" id="ARBA00022801"/>
    </source>
</evidence>
<keyword evidence="3 7" id="KW-0479">Metal-binding</keyword>
<dbReference type="GO" id="GO:0006508">
    <property type="term" value="P:proteolysis"/>
    <property type="evidence" value="ECO:0007669"/>
    <property type="project" value="UniProtKB-KW"/>
</dbReference>
<comment type="catalytic activity">
    <reaction evidence="7">
        <text>Preference for hydrophobic residues at P1 and P1' and basic residues at P2' and P3'. A model nonapeptide is cleaved at -Ala-Tyr-|-Leu-Lys-Lys-.</text>
        <dbReference type="EC" id="3.4.24.36"/>
    </reaction>
</comment>
<dbReference type="EMBL" id="LS997630">
    <property type="protein sequence ID" value="SYZ68387.1"/>
    <property type="molecule type" value="Genomic_DNA"/>
</dbReference>
<feature type="chain" id="PRO_5023968767" description="Leishmanolysin" evidence="7">
    <location>
        <begin position="20"/>
        <end position="126"/>
    </location>
</feature>
<evidence type="ECO:0000256" key="5">
    <source>
        <dbReference type="ARBA" id="ARBA00022833"/>
    </source>
</evidence>
<keyword evidence="2 7" id="KW-0645">Protease</keyword>
<evidence type="ECO:0000313" key="8">
    <source>
        <dbReference type="EMBL" id="SYZ68387.1"/>
    </source>
</evidence>
<comment type="cofactor">
    <cofactor evidence="7">
        <name>Zn(2+)</name>
        <dbReference type="ChEBI" id="CHEBI:29105"/>
    </cofactor>
    <text evidence="7">Binds 1 zinc ion per subunit.</text>
</comment>
<keyword evidence="7" id="KW-0732">Signal</keyword>
<gene>
    <name evidence="8" type="ORF">LBRM2904_31.1970</name>
</gene>
<dbReference type="InterPro" id="IPR001577">
    <property type="entry name" value="Peptidase_M8"/>
</dbReference>
<name>A0A3P3ZDY7_LEIBR</name>
<dbReference type="Proteomes" id="UP000319462">
    <property type="component" value="Chromosome 31"/>
</dbReference>
<keyword evidence="5 7" id="KW-0862">Zinc</keyword>
<dbReference type="EC" id="3.4.24.36" evidence="7"/>
<dbReference type="GO" id="GO:0016020">
    <property type="term" value="C:membrane"/>
    <property type="evidence" value="ECO:0007669"/>
    <property type="project" value="InterPro"/>
</dbReference>
<dbReference type="GO" id="GO:0004222">
    <property type="term" value="F:metalloendopeptidase activity"/>
    <property type="evidence" value="ECO:0007669"/>
    <property type="project" value="UniProtKB-UniRule"/>
</dbReference>
<dbReference type="SUPFAM" id="SSF55486">
    <property type="entry name" value="Metalloproteases ('zincins'), catalytic domain"/>
    <property type="match status" value="1"/>
</dbReference>
<evidence type="ECO:0000313" key="9">
    <source>
        <dbReference type="Proteomes" id="UP000319462"/>
    </source>
</evidence>
<sequence>MAGTLALVSSLVTSETASAALKSSSRAPGMQGDTATCAVDDVFASAKTSLQEVRVLSAVQLYEEHISIQCANGDIIVVSFIITDSLCDKLPITAPHISMGFADADLILSSSTDPTSGNVTIWVITC</sequence>
<keyword evidence="6 7" id="KW-0482">Metalloprotease</keyword>
<evidence type="ECO:0000256" key="1">
    <source>
        <dbReference type="ARBA" id="ARBA00005860"/>
    </source>
</evidence>
<protein>
    <recommendedName>
        <fullName evidence="7">Leishmanolysin</fullName>
        <ecNumber evidence="7">3.4.24.36</ecNumber>
    </recommendedName>
</protein>
<dbReference type="GO" id="GO:0007155">
    <property type="term" value="P:cell adhesion"/>
    <property type="evidence" value="ECO:0007669"/>
    <property type="project" value="InterPro"/>
</dbReference>
<evidence type="ECO:0000256" key="6">
    <source>
        <dbReference type="ARBA" id="ARBA00023049"/>
    </source>
</evidence>
<evidence type="ECO:0000256" key="3">
    <source>
        <dbReference type="ARBA" id="ARBA00022723"/>
    </source>
</evidence>
<evidence type="ECO:0000256" key="7">
    <source>
        <dbReference type="RuleBase" id="RU366077"/>
    </source>
</evidence>
<comment type="similarity">
    <text evidence="1 7">Belongs to the peptidase M8 family.</text>
</comment>
<dbReference type="GO" id="GO:0046872">
    <property type="term" value="F:metal ion binding"/>
    <property type="evidence" value="ECO:0007669"/>
    <property type="project" value="UniProtKB-KW"/>
</dbReference>
<feature type="signal peptide" evidence="7">
    <location>
        <begin position="1"/>
        <end position="19"/>
    </location>
</feature>